<keyword evidence="3" id="KW-0677">Repeat</keyword>
<dbReference type="Gene3D" id="3.80.10.10">
    <property type="entry name" value="Ribonuclease Inhibitor"/>
    <property type="match status" value="2"/>
</dbReference>
<keyword evidence="2 5" id="KW-0732">Signal</keyword>
<dbReference type="PROSITE" id="PS51450">
    <property type="entry name" value="LRR"/>
    <property type="match status" value="3"/>
</dbReference>
<reference evidence="7 8" key="1">
    <citation type="submission" date="2024-02" db="EMBL/GenBank/DDBJ databases">
        <title>Chromosome-level genome assembly of the Eurasian Minnow (Phoxinus phoxinus).</title>
        <authorList>
            <person name="Oriowo T.O."/>
            <person name="Martin S."/>
            <person name="Stange M."/>
            <person name="Chrysostomakis Y."/>
            <person name="Brown T."/>
            <person name="Winkler S."/>
            <person name="Kukowka S."/>
            <person name="Myers E.W."/>
            <person name="Bohne A."/>
        </authorList>
    </citation>
    <scope>NUCLEOTIDE SEQUENCE [LARGE SCALE GENOMIC DNA]</scope>
    <source>
        <strain evidence="7">ZFMK-TIS-60720</strain>
        <tissue evidence="7">Whole Organism</tissue>
    </source>
</reference>
<protein>
    <recommendedName>
        <fullName evidence="6">LRRCT domain-containing protein</fullName>
    </recommendedName>
</protein>
<dbReference type="SMART" id="SM00365">
    <property type="entry name" value="LRR_SD22"/>
    <property type="match status" value="5"/>
</dbReference>
<feature type="chain" id="PRO_5043040512" description="LRRCT domain-containing protein" evidence="5">
    <location>
        <begin position="21"/>
        <end position="520"/>
    </location>
</feature>
<dbReference type="PANTHER" id="PTHR24369">
    <property type="entry name" value="ANTIGEN BSP, PUTATIVE-RELATED"/>
    <property type="match status" value="1"/>
</dbReference>
<dbReference type="InterPro" id="IPR050541">
    <property type="entry name" value="LRR_TM_domain-containing"/>
</dbReference>
<dbReference type="SMART" id="SM00364">
    <property type="entry name" value="LRR_BAC"/>
    <property type="match status" value="4"/>
</dbReference>
<evidence type="ECO:0000256" key="2">
    <source>
        <dbReference type="ARBA" id="ARBA00022729"/>
    </source>
</evidence>
<keyword evidence="8" id="KW-1185">Reference proteome</keyword>
<proteinExistence type="predicted"/>
<evidence type="ECO:0000256" key="1">
    <source>
        <dbReference type="ARBA" id="ARBA00022614"/>
    </source>
</evidence>
<feature type="signal peptide" evidence="5">
    <location>
        <begin position="1"/>
        <end position="20"/>
    </location>
</feature>
<comment type="caution">
    <text evidence="7">The sequence shown here is derived from an EMBL/GenBank/DDBJ whole genome shotgun (WGS) entry which is preliminary data.</text>
</comment>
<keyword evidence="1" id="KW-0433">Leucine-rich repeat</keyword>
<dbReference type="InterPro" id="IPR000483">
    <property type="entry name" value="Cys-rich_flank_reg_C"/>
</dbReference>
<evidence type="ECO:0000256" key="4">
    <source>
        <dbReference type="ARBA" id="ARBA00023180"/>
    </source>
</evidence>
<dbReference type="AlphaFoldDB" id="A0AAN9D5S5"/>
<sequence>MSNPWPALLLVLIQLHSSRGCPDLCQCFSAAKVLCADDSMRALPLNISAQVRELIVVASGLTHLDGRSFRENLRLSKLVFLNGLVKSVSGDAFDRLPELQELEISGNSMLTLQVQTFGSLANLTRLMLNHNKINTLDARIFDSLQKLEMLQLKGNGLLFLPCRLFHRLHNLQELDLSFNQIGSVPADVFQNNSLLRALSLQANMIPQLPAGIFAHLDLLEELNLRGNRIRELSVDVFPPSLRKLILKKNDLAQLLPSVFHKLLHVTYLDLSQNQLSEVPANLFQNLISLKKLDLSENRITTLPGTVFKGLFGVKAIHLQKNNLSSLEEDLLKDQHDMEHLYLSMNHLRRVPRGFFDDLDFQCLVQLHGNPWRCDCGIRYLSDWIRNNLRNVEDVTRVYCHAPEFIRGHSLVSVDEERLACGTNSSSSETNITEIPVDGDDGDGGVHCSLRDFKGQATIQCKLTKCSSVKFQALFEFGDGSESERVVSEEWPAPARCSNGTIYGSDLTETKQLGTACPCKA</sequence>
<evidence type="ECO:0000313" key="8">
    <source>
        <dbReference type="Proteomes" id="UP001364617"/>
    </source>
</evidence>
<dbReference type="SMART" id="SM00082">
    <property type="entry name" value="LRRCT"/>
    <property type="match status" value="1"/>
</dbReference>
<dbReference type="GO" id="GO:0005886">
    <property type="term" value="C:plasma membrane"/>
    <property type="evidence" value="ECO:0007669"/>
    <property type="project" value="TreeGrafter"/>
</dbReference>
<dbReference type="FunFam" id="3.80.10.10:FF:001164">
    <property type="entry name" value="GH01279p"/>
    <property type="match status" value="1"/>
</dbReference>
<organism evidence="7 8">
    <name type="scientific">Phoxinus phoxinus</name>
    <name type="common">Eurasian minnow</name>
    <dbReference type="NCBI Taxonomy" id="58324"/>
    <lineage>
        <taxon>Eukaryota</taxon>
        <taxon>Metazoa</taxon>
        <taxon>Chordata</taxon>
        <taxon>Craniata</taxon>
        <taxon>Vertebrata</taxon>
        <taxon>Euteleostomi</taxon>
        <taxon>Actinopterygii</taxon>
        <taxon>Neopterygii</taxon>
        <taxon>Teleostei</taxon>
        <taxon>Ostariophysi</taxon>
        <taxon>Cypriniformes</taxon>
        <taxon>Leuciscidae</taxon>
        <taxon>Phoxininae</taxon>
        <taxon>Phoxinus</taxon>
    </lineage>
</organism>
<gene>
    <name evidence="7" type="ORF">R3I93_006618</name>
</gene>
<dbReference type="InterPro" id="IPR001611">
    <property type="entry name" value="Leu-rich_rpt"/>
</dbReference>
<evidence type="ECO:0000256" key="3">
    <source>
        <dbReference type="ARBA" id="ARBA00022737"/>
    </source>
</evidence>
<dbReference type="SUPFAM" id="SSF52058">
    <property type="entry name" value="L domain-like"/>
    <property type="match status" value="1"/>
</dbReference>
<dbReference type="Pfam" id="PF13855">
    <property type="entry name" value="LRR_8"/>
    <property type="match status" value="3"/>
</dbReference>
<dbReference type="InterPro" id="IPR032675">
    <property type="entry name" value="LRR_dom_sf"/>
</dbReference>
<evidence type="ECO:0000259" key="6">
    <source>
        <dbReference type="SMART" id="SM00082"/>
    </source>
</evidence>
<dbReference type="EMBL" id="JAYKXH010000007">
    <property type="protein sequence ID" value="KAK7162378.1"/>
    <property type="molecule type" value="Genomic_DNA"/>
</dbReference>
<evidence type="ECO:0000313" key="7">
    <source>
        <dbReference type="EMBL" id="KAK7162378.1"/>
    </source>
</evidence>
<accession>A0AAN9D5S5</accession>
<feature type="domain" description="LRRCT" evidence="6">
    <location>
        <begin position="369"/>
        <end position="421"/>
    </location>
</feature>
<dbReference type="FunFam" id="3.80.10.10:FF:000770">
    <property type="entry name" value="Uncharacterized protein"/>
    <property type="match status" value="1"/>
</dbReference>
<dbReference type="InterPro" id="IPR003591">
    <property type="entry name" value="Leu-rich_rpt_typical-subtyp"/>
</dbReference>
<name>A0AAN9D5S5_9TELE</name>
<evidence type="ECO:0000256" key="5">
    <source>
        <dbReference type="SAM" id="SignalP"/>
    </source>
</evidence>
<keyword evidence="4" id="KW-0325">Glycoprotein</keyword>
<dbReference type="PRINTS" id="PR00019">
    <property type="entry name" value="LEURICHRPT"/>
</dbReference>
<dbReference type="Proteomes" id="UP001364617">
    <property type="component" value="Unassembled WGS sequence"/>
</dbReference>
<dbReference type="PANTHER" id="PTHR24369:SF214">
    <property type="entry name" value="GLYCOPROTEIN V PLATELET"/>
    <property type="match status" value="1"/>
</dbReference>
<dbReference type="SMART" id="SM00369">
    <property type="entry name" value="LRR_TYP"/>
    <property type="match status" value="11"/>
</dbReference>